<feature type="compositionally biased region" description="Polar residues" evidence="4">
    <location>
        <begin position="91"/>
        <end position="101"/>
    </location>
</feature>
<evidence type="ECO:0000313" key="5">
    <source>
        <dbReference type="EMBL" id="THU97910.1"/>
    </source>
</evidence>
<dbReference type="PRINTS" id="PR00469">
    <property type="entry name" value="PNDRDTASEII"/>
</dbReference>
<keyword evidence="6" id="KW-1185">Reference proteome</keyword>
<evidence type="ECO:0000256" key="4">
    <source>
        <dbReference type="SAM" id="MobiDB-lite"/>
    </source>
</evidence>
<feature type="region of interest" description="Disordered" evidence="4">
    <location>
        <begin position="77"/>
        <end position="103"/>
    </location>
</feature>
<dbReference type="EMBL" id="ML179146">
    <property type="protein sequence ID" value="THU97910.1"/>
    <property type="molecule type" value="Genomic_DNA"/>
</dbReference>
<dbReference type="InterPro" id="IPR050097">
    <property type="entry name" value="Ferredoxin-NADP_redctase_2"/>
</dbReference>
<dbReference type="GO" id="GO:0016491">
    <property type="term" value="F:oxidoreductase activity"/>
    <property type="evidence" value="ECO:0007669"/>
    <property type="project" value="UniProtKB-KW"/>
</dbReference>
<accession>A0A4S8M712</accession>
<comment type="similarity">
    <text evidence="1">Belongs to the class-II pyridine nucleotide-disulfide oxidoreductase family.</text>
</comment>
<dbReference type="SUPFAM" id="SSF51905">
    <property type="entry name" value="FAD/NAD(P)-binding domain"/>
    <property type="match status" value="1"/>
</dbReference>
<evidence type="ECO:0000256" key="1">
    <source>
        <dbReference type="ARBA" id="ARBA00009333"/>
    </source>
</evidence>
<organism evidence="5 6">
    <name type="scientific">Dendrothele bispora (strain CBS 962.96)</name>
    <dbReference type="NCBI Taxonomy" id="1314807"/>
    <lineage>
        <taxon>Eukaryota</taxon>
        <taxon>Fungi</taxon>
        <taxon>Dikarya</taxon>
        <taxon>Basidiomycota</taxon>
        <taxon>Agaricomycotina</taxon>
        <taxon>Agaricomycetes</taxon>
        <taxon>Agaricomycetidae</taxon>
        <taxon>Agaricales</taxon>
        <taxon>Agaricales incertae sedis</taxon>
        <taxon>Dendrothele</taxon>
    </lineage>
</organism>
<dbReference type="Gene3D" id="3.50.50.60">
    <property type="entry name" value="FAD/NAD(P)-binding domain"/>
    <property type="match status" value="1"/>
</dbReference>
<evidence type="ECO:0000256" key="3">
    <source>
        <dbReference type="ARBA" id="ARBA00023002"/>
    </source>
</evidence>
<protein>
    <recommendedName>
        <fullName evidence="7">FAD/NAD(P)-binding domain-containing protein</fullName>
    </recommendedName>
</protein>
<gene>
    <name evidence="5" type="ORF">K435DRAFT_796092</name>
</gene>
<dbReference type="AlphaFoldDB" id="A0A4S8M712"/>
<reference evidence="5 6" key="1">
    <citation type="journal article" date="2019" name="Nat. Ecol. Evol.">
        <title>Megaphylogeny resolves global patterns of mushroom evolution.</title>
        <authorList>
            <person name="Varga T."/>
            <person name="Krizsan K."/>
            <person name="Foldi C."/>
            <person name="Dima B."/>
            <person name="Sanchez-Garcia M."/>
            <person name="Sanchez-Ramirez S."/>
            <person name="Szollosi G.J."/>
            <person name="Szarkandi J.G."/>
            <person name="Papp V."/>
            <person name="Albert L."/>
            <person name="Andreopoulos W."/>
            <person name="Angelini C."/>
            <person name="Antonin V."/>
            <person name="Barry K.W."/>
            <person name="Bougher N.L."/>
            <person name="Buchanan P."/>
            <person name="Buyck B."/>
            <person name="Bense V."/>
            <person name="Catcheside P."/>
            <person name="Chovatia M."/>
            <person name="Cooper J."/>
            <person name="Damon W."/>
            <person name="Desjardin D."/>
            <person name="Finy P."/>
            <person name="Geml J."/>
            <person name="Haridas S."/>
            <person name="Hughes K."/>
            <person name="Justo A."/>
            <person name="Karasinski D."/>
            <person name="Kautmanova I."/>
            <person name="Kiss B."/>
            <person name="Kocsube S."/>
            <person name="Kotiranta H."/>
            <person name="LaButti K.M."/>
            <person name="Lechner B.E."/>
            <person name="Liimatainen K."/>
            <person name="Lipzen A."/>
            <person name="Lukacs Z."/>
            <person name="Mihaltcheva S."/>
            <person name="Morgado L.N."/>
            <person name="Niskanen T."/>
            <person name="Noordeloos M.E."/>
            <person name="Ohm R.A."/>
            <person name="Ortiz-Santana B."/>
            <person name="Ovrebo C."/>
            <person name="Racz N."/>
            <person name="Riley R."/>
            <person name="Savchenko A."/>
            <person name="Shiryaev A."/>
            <person name="Soop K."/>
            <person name="Spirin V."/>
            <person name="Szebenyi C."/>
            <person name="Tomsovsky M."/>
            <person name="Tulloss R.E."/>
            <person name="Uehling J."/>
            <person name="Grigoriev I.V."/>
            <person name="Vagvolgyi C."/>
            <person name="Papp T."/>
            <person name="Martin F.M."/>
            <person name="Miettinen O."/>
            <person name="Hibbett D.S."/>
            <person name="Nagy L.G."/>
        </authorList>
    </citation>
    <scope>NUCLEOTIDE SEQUENCE [LARGE SCALE GENOMIC DNA]</scope>
    <source>
        <strain evidence="5 6">CBS 962.96</strain>
    </source>
</reference>
<evidence type="ECO:0008006" key="7">
    <source>
        <dbReference type="Google" id="ProtNLM"/>
    </source>
</evidence>
<dbReference type="PANTHER" id="PTHR48105">
    <property type="entry name" value="THIOREDOXIN REDUCTASE 1-RELATED-RELATED"/>
    <property type="match status" value="1"/>
</dbReference>
<proteinExistence type="inferred from homology"/>
<evidence type="ECO:0000256" key="2">
    <source>
        <dbReference type="ARBA" id="ARBA00022630"/>
    </source>
</evidence>
<keyword evidence="2" id="KW-0285">Flavoprotein</keyword>
<dbReference type="InterPro" id="IPR036188">
    <property type="entry name" value="FAD/NAD-bd_sf"/>
</dbReference>
<name>A0A4S8M712_DENBC</name>
<evidence type="ECO:0000313" key="6">
    <source>
        <dbReference type="Proteomes" id="UP000297245"/>
    </source>
</evidence>
<dbReference type="GO" id="GO:0097237">
    <property type="term" value="P:cellular response to toxic substance"/>
    <property type="evidence" value="ECO:0007669"/>
    <property type="project" value="UniProtKB-ARBA"/>
</dbReference>
<sequence>MFSCDLDTPNFNSNSDPDLDLHAQCVQSGYFHHHAYDILYPDNDNSTSFSTQMISGSNADFFESSFSQHVTALNSSFSFPTSNPRPDDQDTTTGSTMSPLTNGKVDERLQPAIYLAQVNINSVLFEGFMGNGFIAGGQRTATVNVKISLVSLPSILGPELVDKFREQLLRFGTRIIIETTSEIDLSHRRFRYWHEGQEDEEFETADTVIVATGASAKEVGIER</sequence>
<keyword evidence="3" id="KW-0560">Oxidoreductase</keyword>
<dbReference type="OrthoDB" id="371245at2759"/>
<dbReference type="Proteomes" id="UP000297245">
    <property type="component" value="Unassembled WGS sequence"/>
</dbReference>